<protein>
    <submittedName>
        <fullName evidence="4">Uncharacterized protein</fullName>
    </submittedName>
</protein>
<proteinExistence type="predicted"/>
<keyword evidence="3" id="KW-1133">Transmembrane helix</keyword>
<accession>A0ABR3GVF6</accession>
<dbReference type="EMBL" id="JBBBZM010000008">
    <property type="protein sequence ID" value="KAL0639818.1"/>
    <property type="molecule type" value="Genomic_DNA"/>
</dbReference>
<feature type="compositionally biased region" description="Acidic residues" evidence="2">
    <location>
        <begin position="295"/>
        <end position="304"/>
    </location>
</feature>
<evidence type="ECO:0000313" key="5">
    <source>
        <dbReference type="Proteomes" id="UP001447188"/>
    </source>
</evidence>
<sequence length="1015" mass="109531">MGATDNKRNVRAAPLRTGSISSTILNLFARLVAWYLLYTVLFRCPEVPTNDSPTICHTANTVSTTLRPHLEPYYIQYVEPSVSEYAPYVKKANEEYLVPAYDKVKSSYEQYAGPHVSSSRDYVLKEYNRVGKPCIDEVSSKAKVFYTEYLSPHVAKGEELYTSAKPHIDKAQKSAEEAYNDIFVPAFEKASPHVVKAYEQTKHVVVTVVAPMVRQNGEKAVYWGIGIWSDVVRPQVGRIGERLGGTGNGAPAAPPGSILSSLSATDASEATEAPTIIESISAEDDLAASTSAASETEEGSDSTDENGAKKLTPEEVAVIIDSDLASWAKKFRDAQVQTIDDLNTKINKISTEAKGKKASYVEKEIAALENLVGVEFKNIKKTTIWISSRSDPESDADEKQTALNSLFATTKDAGINIRDKAQEQRLESQKYLASIYDDVAEAADNSLEAFDSILDLSMQELGMKWAWMEYVSYIAWGRYHKMKEDFEGLKRGVVAAAQTNQELIDVTRWVEGDWEGKATDIAKDAAEELQRLKRVSKKKIELADSSDDFSNSILSVMVEKAEQQVLEKVAVVKEAFRSEPVGQAAEGVAERVSAAVIGTEQPSEKTDGTKAASAVSETILETEEPTPLADSEFSPASATTGFVKARVPGGVNAGFVGASRVEYDLDPEDETDTGVVQGVIDDASRAVSEALVEGGKYASIASEKLESAAITAGSSIYGALSPRAKLFTSLAREAYELAIASAKDEYHKAIRSVATMIHPEDLPNKAAAKSAAVEAYDEALDAAEDEYSGVLNQISSAQQQYDDMLQDAKEIYQSAIDVASAAIYGTSQSAVENWISIANEEYQQALRAAEKTYDLWYSFASQAIAPPSFTATATVTTPQVSKGTTNAAPRAAYGTTQPLTDSAAREYAAAATSAVEKPVKEFISAASAVASAASGAAEERYESMKAFVSELVSGKEPAYTESVMSRLSSLLYGTEAPIVAKATSAIGEAYESANSVMGSATEKVKEIYSTMRDEL</sequence>
<feature type="coiled-coil region" evidence="1">
    <location>
        <begin position="766"/>
        <end position="800"/>
    </location>
</feature>
<organism evidence="4 5">
    <name type="scientific">Discina gigas</name>
    <dbReference type="NCBI Taxonomy" id="1032678"/>
    <lineage>
        <taxon>Eukaryota</taxon>
        <taxon>Fungi</taxon>
        <taxon>Dikarya</taxon>
        <taxon>Ascomycota</taxon>
        <taxon>Pezizomycotina</taxon>
        <taxon>Pezizomycetes</taxon>
        <taxon>Pezizales</taxon>
        <taxon>Discinaceae</taxon>
        <taxon>Discina</taxon>
    </lineage>
</organism>
<evidence type="ECO:0000256" key="1">
    <source>
        <dbReference type="SAM" id="Coils"/>
    </source>
</evidence>
<keyword evidence="5" id="KW-1185">Reference proteome</keyword>
<name>A0ABR3GVF6_9PEZI</name>
<reference evidence="4 5" key="1">
    <citation type="submission" date="2024-02" db="EMBL/GenBank/DDBJ databases">
        <title>Discinaceae phylogenomics.</title>
        <authorList>
            <person name="Dirks A.C."/>
            <person name="James T.Y."/>
        </authorList>
    </citation>
    <scope>NUCLEOTIDE SEQUENCE [LARGE SCALE GENOMIC DNA]</scope>
    <source>
        <strain evidence="4 5">ACD0624</strain>
    </source>
</reference>
<keyword evidence="3" id="KW-0812">Transmembrane</keyword>
<evidence type="ECO:0000313" key="4">
    <source>
        <dbReference type="EMBL" id="KAL0639818.1"/>
    </source>
</evidence>
<keyword evidence="3" id="KW-0472">Membrane</keyword>
<evidence type="ECO:0000256" key="2">
    <source>
        <dbReference type="SAM" id="MobiDB-lite"/>
    </source>
</evidence>
<feature type="transmembrane region" description="Helical" evidence="3">
    <location>
        <begin position="20"/>
        <end position="41"/>
    </location>
</feature>
<feature type="region of interest" description="Disordered" evidence="2">
    <location>
        <begin position="242"/>
        <end position="265"/>
    </location>
</feature>
<feature type="region of interest" description="Disordered" evidence="2">
    <location>
        <begin position="284"/>
        <end position="310"/>
    </location>
</feature>
<keyword evidence="1" id="KW-0175">Coiled coil</keyword>
<evidence type="ECO:0000256" key="3">
    <source>
        <dbReference type="SAM" id="Phobius"/>
    </source>
</evidence>
<gene>
    <name evidence="4" type="ORF">Q9L58_001134</name>
</gene>
<dbReference type="PANTHER" id="PTHR23242:SF9">
    <property type="entry name" value="TRANSCRIPTION FACTOR HOXA13"/>
    <property type="match status" value="1"/>
</dbReference>
<comment type="caution">
    <text evidence="4">The sequence shown here is derived from an EMBL/GenBank/DDBJ whole genome shotgun (WGS) entry which is preliminary data.</text>
</comment>
<dbReference type="PANTHER" id="PTHR23242">
    <property type="entry name" value="TRANSCRIPTION FACTOR HOXA13"/>
    <property type="match status" value="1"/>
</dbReference>
<dbReference type="Proteomes" id="UP001447188">
    <property type="component" value="Unassembled WGS sequence"/>
</dbReference>